<sequence length="150" mass="17234">MKYWWFAILSLLIAMPASATTVDPEKRMFNIAQELRCLVCQNESIAASRAELAVDLRQQIRELIQAGRTDDEIRTYMVERYGDFVLYRPPMNATTVLLWFGPMLLFLLGLTILIMALRRRKARLVNTPLSAEDRKRARALLAQSADTEKS</sequence>
<evidence type="ECO:0000256" key="5">
    <source>
        <dbReference type="ARBA" id="ARBA00022748"/>
    </source>
</evidence>
<evidence type="ECO:0000256" key="3">
    <source>
        <dbReference type="ARBA" id="ARBA00022723"/>
    </source>
</evidence>
<dbReference type="FunFam" id="1.10.8.640:FF:000001">
    <property type="entry name" value="Cytochrome c-type biogenesis protein"/>
    <property type="match status" value="1"/>
</dbReference>
<dbReference type="GO" id="GO:0017004">
    <property type="term" value="P:cytochrome complex assembly"/>
    <property type="evidence" value="ECO:0007669"/>
    <property type="project" value="UniProtKB-KW"/>
</dbReference>
<keyword evidence="2 7" id="KW-0349">Heme</keyword>
<dbReference type="PANTHER" id="PTHR47870">
    <property type="entry name" value="CYTOCHROME C-TYPE BIOGENESIS PROTEIN CCMH"/>
    <property type="match status" value="1"/>
</dbReference>
<evidence type="ECO:0000313" key="9">
    <source>
        <dbReference type="EMBL" id="TCV00427.1"/>
    </source>
</evidence>
<feature type="domain" description="CcmH/CycL/Ccl2/NrfF N-terminal" evidence="8">
    <location>
        <begin position="19"/>
        <end position="141"/>
    </location>
</feature>
<feature type="chain" id="PRO_5021038535" description="Cytochrome c-type biogenesis protein" evidence="7">
    <location>
        <begin position="20"/>
        <end position="150"/>
    </location>
</feature>
<keyword evidence="10" id="KW-1185">Reference proteome</keyword>
<keyword evidence="6 7" id="KW-0408">Iron</keyword>
<protein>
    <recommendedName>
        <fullName evidence="7">Cytochrome c-type biogenesis protein</fullName>
    </recommendedName>
</protein>
<evidence type="ECO:0000313" key="10">
    <source>
        <dbReference type="Proteomes" id="UP000294692"/>
    </source>
</evidence>
<reference evidence="9 10" key="1">
    <citation type="submission" date="2019-03" db="EMBL/GenBank/DDBJ databases">
        <title>Genomic Encyclopedia of Type Strains, Phase IV (KMG-IV): sequencing the most valuable type-strain genomes for metagenomic binning, comparative biology and taxonomic classification.</title>
        <authorList>
            <person name="Goeker M."/>
        </authorList>
    </citation>
    <scope>NUCLEOTIDE SEQUENCE [LARGE SCALE GENOMIC DNA]</scope>
    <source>
        <strain evidence="9 10">DSM 100048</strain>
    </source>
</reference>
<dbReference type="Gene3D" id="1.10.8.640">
    <property type="entry name" value="Cytochrome C biogenesis protein"/>
    <property type="match status" value="1"/>
</dbReference>
<dbReference type="CDD" id="cd16378">
    <property type="entry name" value="CcmH_N"/>
    <property type="match status" value="1"/>
</dbReference>
<dbReference type="EMBL" id="SMBX01000003">
    <property type="protein sequence ID" value="TCV00427.1"/>
    <property type="molecule type" value="Genomic_DNA"/>
</dbReference>
<evidence type="ECO:0000256" key="7">
    <source>
        <dbReference type="RuleBase" id="RU364112"/>
    </source>
</evidence>
<feature type="signal peptide" evidence="7">
    <location>
        <begin position="1"/>
        <end position="19"/>
    </location>
</feature>
<feature type="transmembrane region" description="Helical" evidence="7">
    <location>
        <begin position="96"/>
        <end position="117"/>
    </location>
</feature>
<keyword evidence="7" id="KW-1133">Transmembrane helix</keyword>
<evidence type="ECO:0000256" key="1">
    <source>
        <dbReference type="ARBA" id="ARBA00010342"/>
    </source>
</evidence>
<accession>A0A4R3V5Z4</accession>
<evidence type="ECO:0000259" key="8">
    <source>
        <dbReference type="Pfam" id="PF03918"/>
    </source>
</evidence>
<dbReference type="RefSeq" id="WP_132474960.1">
    <property type="nucleotide sequence ID" value="NZ_JBHRVM010000001.1"/>
</dbReference>
<comment type="function">
    <text evidence="7">Possible subunit of a heme lyase.</text>
</comment>
<keyword evidence="7" id="KW-0812">Transmembrane</keyword>
<dbReference type="InterPro" id="IPR038297">
    <property type="entry name" value="CcmH/CycL/NrfF/Ccl2_sf"/>
</dbReference>
<evidence type="ECO:0000256" key="2">
    <source>
        <dbReference type="ARBA" id="ARBA00022617"/>
    </source>
</evidence>
<keyword evidence="3 7" id="KW-0479">Metal-binding</keyword>
<dbReference type="InterPro" id="IPR051263">
    <property type="entry name" value="C-type_cytochrome_biogenesis"/>
</dbReference>
<organism evidence="9 10">
    <name type="scientific">Paracandidimonas soli</name>
    <dbReference type="NCBI Taxonomy" id="1917182"/>
    <lineage>
        <taxon>Bacteria</taxon>
        <taxon>Pseudomonadati</taxon>
        <taxon>Pseudomonadota</taxon>
        <taxon>Betaproteobacteria</taxon>
        <taxon>Burkholderiales</taxon>
        <taxon>Alcaligenaceae</taxon>
        <taxon>Paracandidimonas</taxon>
    </lineage>
</organism>
<dbReference type="GO" id="GO:0005886">
    <property type="term" value="C:plasma membrane"/>
    <property type="evidence" value="ECO:0007669"/>
    <property type="project" value="TreeGrafter"/>
</dbReference>
<evidence type="ECO:0000256" key="6">
    <source>
        <dbReference type="ARBA" id="ARBA00023004"/>
    </source>
</evidence>
<dbReference type="OrthoDB" id="9804975at2"/>
<comment type="similarity">
    <text evidence="1 7">Belongs to the CcmH/CycL/Ccl2/NrfF family.</text>
</comment>
<dbReference type="GO" id="GO:0046872">
    <property type="term" value="F:metal ion binding"/>
    <property type="evidence" value="ECO:0007669"/>
    <property type="project" value="UniProtKB-KW"/>
</dbReference>
<dbReference type="Pfam" id="PF03918">
    <property type="entry name" value="CcmH"/>
    <property type="match status" value="1"/>
</dbReference>
<dbReference type="InterPro" id="IPR005616">
    <property type="entry name" value="CcmH/CycL/Ccl2/NrfF_N"/>
</dbReference>
<dbReference type="Proteomes" id="UP000294692">
    <property type="component" value="Unassembled WGS sequence"/>
</dbReference>
<gene>
    <name evidence="9" type="ORF">EV686_1037</name>
</gene>
<proteinExistence type="inferred from homology"/>
<dbReference type="AlphaFoldDB" id="A0A4R3V5Z4"/>
<comment type="caution">
    <text evidence="9">The sequence shown here is derived from an EMBL/GenBank/DDBJ whole genome shotgun (WGS) entry which is preliminary data.</text>
</comment>
<evidence type="ECO:0000256" key="4">
    <source>
        <dbReference type="ARBA" id="ARBA00022729"/>
    </source>
</evidence>
<keyword evidence="7" id="KW-0472">Membrane</keyword>
<keyword evidence="4 7" id="KW-0732">Signal</keyword>
<name>A0A4R3V5Z4_9BURK</name>
<dbReference type="PANTHER" id="PTHR47870:SF1">
    <property type="entry name" value="CYTOCHROME C-TYPE BIOGENESIS PROTEIN CCMH"/>
    <property type="match status" value="1"/>
</dbReference>
<keyword evidence="5" id="KW-0201">Cytochrome c-type biogenesis</keyword>